<dbReference type="GO" id="GO:0005375">
    <property type="term" value="F:copper ion transmembrane transporter activity"/>
    <property type="evidence" value="ECO:0007669"/>
    <property type="project" value="UniProtKB-UniRule"/>
</dbReference>
<dbReference type="PANTHER" id="PTHR12483">
    <property type="entry name" value="SOLUTE CARRIER FAMILY 31 COPPER TRANSPORTERS"/>
    <property type="match status" value="1"/>
</dbReference>
<keyword evidence="6" id="KW-1185">Reference proteome</keyword>
<organism evidence="5 6">
    <name type="scientific">Apiospora kogelbergensis</name>
    <dbReference type="NCBI Taxonomy" id="1337665"/>
    <lineage>
        <taxon>Eukaryota</taxon>
        <taxon>Fungi</taxon>
        <taxon>Dikarya</taxon>
        <taxon>Ascomycota</taxon>
        <taxon>Pezizomycotina</taxon>
        <taxon>Sordariomycetes</taxon>
        <taxon>Xylariomycetidae</taxon>
        <taxon>Amphisphaeriales</taxon>
        <taxon>Apiosporaceae</taxon>
        <taxon>Apiospora</taxon>
    </lineage>
</organism>
<feature type="transmembrane region" description="Helical" evidence="4">
    <location>
        <begin position="130"/>
        <end position="146"/>
    </location>
</feature>
<feature type="transmembrane region" description="Helical" evidence="4">
    <location>
        <begin position="53"/>
        <end position="72"/>
    </location>
</feature>
<keyword evidence="4" id="KW-0406">Ion transport</keyword>
<keyword evidence="2 4" id="KW-1133">Transmembrane helix</keyword>
<dbReference type="PANTHER" id="PTHR12483:SF115">
    <property type="entry name" value="COPPER TRANSPORT PROTEIN"/>
    <property type="match status" value="1"/>
</dbReference>
<protein>
    <recommendedName>
        <fullName evidence="4">Copper transport protein</fullName>
    </recommendedName>
</protein>
<keyword evidence="4" id="KW-0187">Copper transport</keyword>
<evidence type="ECO:0000313" key="6">
    <source>
        <dbReference type="Proteomes" id="UP001392437"/>
    </source>
</evidence>
<dbReference type="Pfam" id="PF04145">
    <property type="entry name" value="Ctr"/>
    <property type="match status" value="2"/>
</dbReference>
<dbReference type="AlphaFoldDB" id="A0AAW0QRL8"/>
<gene>
    <name evidence="5" type="ORF">PG999_006491</name>
</gene>
<comment type="similarity">
    <text evidence="4">Belongs to the copper transporter (Ctr) (TC 1.A.56) family. SLC31A subfamily.</text>
</comment>
<accession>A0AAW0QRL8</accession>
<evidence type="ECO:0000256" key="2">
    <source>
        <dbReference type="ARBA" id="ARBA00022989"/>
    </source>
</evidence>
<evidence type="ECO:0000313" key="5">
    <source>
        <dbReference type="EMBL" id="KAK8114422.1"/>
    </source>
</evidence>
<feature type="transmembrane region" description="Helical" evidence="4">
    <location>
        <begin position="104"/>
        <end position="124"/>
    </location>
</feature>
<keyword evidence="4" id="KW-0186">Copper</keyword>
<evidence type="ECO:0000256" key="3">
    <source>
        <dbReference type="ARBA" id="ARBA00023136"/>
    </source>
</evidence>
<sequence length="159" mass="18107">MDHSHMNHGGMDHGDMGHGGGGMADMCNMNMLFTWDTTDLCILWKGWHIRGPVSLVFSLLAIVLFCASFEWFRITIREKDADGTRLAETVPRHRQVKIEQRSHAAQTVLFMIQTFWVFIVMLLFMTYNGFVWLAVTFGAGLGYYLFGKSTPAARENICH</sequence>
<evidence type="ECO:0000256" key="1">
    <source>
        <dbReference type="ARBA" id="ARBA00022692"/>
    </source>
</evidence>
<evidence type="ECO:0000256" key="4">
    <source>
        <dbReference type="RuleBase" id="RU367022"/>
    </source>
</evidence>
<comment type="subcellular location">
    <subcellularLocation>
        <location evidence="4">Membrane</location>
        <topology evidence="4">Multi-pass membrane protein</topology>
    </subcellularLocation>
</comment>
<keyword evidence="3 4" id="KW-0472">Membrane</keyword>
<proteinExistence type="inferred from homology"/>
<keyword evidence="1 4" id="KW-0812">Transmembrane</keyword>
<keyword evidence="4" id="KW-0813">Transport</keyword>
<dbReference type="Proteomes" id="UP001392437">
    <property type="component" value="Unassembled WGS sequence"/>
</dbReference>
<dbReference type="InterPro" id="IPR007274">
    <property type="entry name" value="Cop_transporter"/>
</dbReference>
<dbReference type="EMBL" id="JAQQWP010000006">
    <property type="protein sequence ID" value="KAK8114422.1"/>
    <property type="molecule type" value="Genomic_DNA"/>
</dbReference>
<reference evidence="5 6" key="1">
    <citation type="submission" date="2023-01" db="EMBL/GenBank/DDBJ databases">
        <title>Analysis of 21 Apiospora genomes using comparative genomics revels a genus with tremendous synthesis potential of carbohydrate active enzymes and secondary metabolites.</title>
        <authorList>
            <person name="Sorensen T."/>
        </authorList>
    </citation>
    <scope>NUCLEOTIDE SEQUENCE [LARGE SCALE GENOMIC DNA]</scope>
    <source>
        <strain evidence="5 6">CBS 117206</strain>
    </source>
</reference>
<dbReference type="GO" id="GO:0016020">
    <property type="term" value="C:membrane"/>
    <property type="evidence" value="ECO:0007669"/>
    <property type="project" value="UniProtKB-SubCell"/>
</dbReference>
<comment type="caution">
    <text evidence="5">The sequence shown here is derived from an EMBL/GenBank/DDBJ whole genome shotgun (WGS) entry which is preliminary data.</text>
</comment>
<name>A0AAW0QRL8_9PEZI</name>